<feature type="region of interest" description="Disordered" evidence="1">
    <location>
        <begin position="1"/>
        <end position="28"/>
    </location>
</feature>
<accession>A0A0E9S2N2</accession>
<reference evidence="2" key="1">
    <citation type="submission" date="2014-11" db="EMBL/GenBank/DDBJ databases">
        <authorList>
            <person name="Amaro Gonzalez C."/>
        </authorList>
    </citation>
    <scope>NUCLEOTIDE SEQUENCE</scope>
</reference>
<evidence type="ECO:0000313" key="2">
    <source>
        <dbReference type="EMBL" id="JAH35546.1"/>
    </source>
</evidence>
<dbReference type="EMBL" id="GBXM01073031">
    <property type="protein sequence ID" value="JAH35546.1"/>
    <property type="molecule type" value="Transcribed_RNA"/>
</dbReference>
<dbReference type="AlphaFoldDB" id="A0A0E9S2N2"/>
<name>A0A0E9S2N2_ANGAN</name>
<organism evidence="2">
    <name type="scientific">Anguilla anguilla</name>
    <name type="common">European freshwater eel</name>
    <name type="synonym">Muraena anguilla</name>
    <dbReference type="NCBI Taxonomy" id="7936"/>
    <lineage>
        <taxon>Eukaryota</taxon>
        <taxon>Metazoa</taxon>
        <taxon>Chordata</taxon>
        <taxon>Craniata</taxon>
        <taxon>Vertebrata</taxon>
        <taxon>Euteleostomi</taxon>
        <taxon>Actinopterygii</taxon>
        <taxon>Neopterygii</taxon>
        <taxon>Teleostei</taxon>
        <taxon>Anguilliformes</taxon>
        <taxon>Anguillidae</taxon>
        <taxon>Anguilla</taxon>
    </lineage>
</organism>
<protein>
    <submittedName>
        <fullName evidence="2">Uncharacterized protein</fullName>
    </submittedName>
</protein>
<reference evidence="2" key="2">
    <citation type="journal article" date="2015" name="Fish Shellfish Immunol.">
        <title>Early steps in the European eel (Anguilla anguilla)-Vibrio vulnificus interaction in the gills: Role of the RtxA13 toxin.</title>
        <authorList>
            <person name="Callol A."/>
            <person name="Pajuelo D."/>
            <person name="Ebbesson L."/>
            <person name="Teles M."/>
            <person name="MacKenzie S."/>
            <person name="Amaro C."/>
        </authorList>
    </citation>
    <scope>NUCLEOTIDE SEQUENCE</scope>
</reference>
<evidence type="ECO:0000256" key="1">
    <source>
        <dbReference type="SAM" id="MobiDB-lite"/>
    </source>
</evidence>
<proteinExistence type="predicted"/>
<sequence>MSHKRLQCKSEQATATARQKAISQHISS</sequence>
<feature type="compositionally biased region" description="Polar residues" evidence="1">
    <location>
        <begin position="9"/>
        <end position="28"/>
    </location>
</feature>